<dbReference type="SUPFAM" id="SSF55811">
    <property type="entry name" value="Nudix"/>
    <property type="match status" value="1"/>
</dbReference>
<dbReference type="Gene3D" id="3.90.79.10">
    <property type="entry name" value="Nucleoside Triphosphate Pyrophosphohydrolase"/>
    <property type="match status" value="1"/>
</dbReference>
<gene>
    <name evidence="2" type="ORF">B0H63DRAFT_430021</name>
</gene>
<dbReference type="EMBL" id="JAULSW010000002">
    <property type="protein sequence ID" value="KAK3391173.1"/>
    <property type="molecule type" value="Genomic_DNA"/>
</dbReference>
<dbReference type="InterPro" id="IPR000086">
    <property type="entry name" value="NUDIX_hydrolase_dom"/>
</dbReference>
<protein>
    <recommendedName>
        <fullName evidence="1">Nudix hydrolase domain-containing protein</fullName>
    </recommendedName>
</protein>
<comment type="caution">
    <text evidence="2">The sequence shown here is derived from an EMBL/GenBank/DDBJ whole genome shotgun (WGS) entry which is preliminary data.</text>
</comment>
<dbReference type="AlphaFoldDB" id="A0AAE0P0J4"/>
<dbReference type="InterPro" id="IPR015797">
    <property type="entry name" value="NUDIX_hydrolase-like_dom_sf"/>
</dbReference>
<accession>A0AAE0P0J4</accession>
<feature type="domain" description="Nudix hydrolase" evidence="1">
    <location>
        <begin position="137"/>
        <end position="294"/>
    </location>
</feature>
<dbReference type="CDD" id="cd03676">
    <property type="entry name" value="NUDIX_Tnr3_like"/>
    <property type="match status" value="1"/>
</dbReference>
<evidence type="ECO:0000313" key="2">
    <source>
        <dbReference type="EMBL" id="KAK3391173.1"/>
    </source>
</evidence>
<keyword evidence="3" id="KW-1185">Reference proteome</keyword>
<dbReference type="PROSITE" id="PS51462">
    <property type="entry name" value="NUDIX"/>
    <property type="match status" value="1"/>
</dbReference>
<dbReference type="Pfam" id="PF00293">
    <property type="entry name" value="NUDIX"/>
    <property type="match status" value="1"/>
</dbReference>
<dbReference type="Proteomes" id="UP001285441">
    <property type="component" value="Unassembled WGS sequence"/>
</dbReference>
<proteinExistence type="predicted"/>
<evidence type="ECO:0000259" key="1">
    <source>
        <dbReference type="PROSITE" id="PS51462"/>
    </source>
</evidence>
<reference evidence="2" key="1">
    <citation type="journal article" date="2023" name="Mol. Phylogenet. Evol.">
        <title>Genome-scale phylogeny and comparative genomics of the fungal order Sordariales.</title>
        <authorList>
            <person name="Hensen N."/>
            <person name="Bonometti L."/>
            <person name="Westerberg I."/>
            <person name="Brannstrom I.O."/>
            <person name="Guillou S."/>
            <person name="Cros-Aarteil S."/>
            <person name="Calhoun S."/>
            <person name="Haridas S."/>
            <person name="Kuo A."/>
            <person name="Mondo S."/>
            <person name="Pangilinan J."/>
            <person name="Riley R."/>
            <person name="LaButti K."/>
            <person name="Andreopoulos B."/>
            <person name="Lipzen A."/>
            <person name="Chen C."/>
            <person name="Yan M."/>
            <person name="Daum C."/>
            <person name="Ng V."/>
            <person name="Clum A."/>
            <person name="Steindorff A."/>
            <person name="Ohm R.A."/>
            <person name="Martin F."/>
            <person name="Silar P."/>
            <person name="Natvig D.O."/>
            <person name="Lalanne C."/>
            <person name="Gautier V."/>
            <person name="Ament-Velasquez S.L."/>
            <person name="Kruys A."/>
            <person name="Hutchinson M.I."/>
            <person name="Powell A.J."/>
            <person name="Barry K."/>
            <person name="Miller A.N."/>
            <person name="Grigoriev I.V."/>
            <person name="Debuchy R."/>
            <person name="Gladieux P."/>
            <person name="Hiltunen Thoren M."/>
            <person name="Johannesson H."/>
        </authorList>
    </citation>
    <scope>NUCLEOTIDE SEQUENCE</scope>
    <source>
        <strain evidence="2">CBS 232.78</strain>
    </source>
</reference>
<reference evidence="2" key="2">
    <citation type="submission" date="2023-06" db="EMBL/GenBank/DDBJ databases">
        <authorList>
            <consortium name="Lawrence Berkeley National Laboratory"/>
            <person name="Haridas S."/>
            <person name="Hensen N."/>
            <person name="Bonometti L."/>
            <person name="Westerberg I."/>
            <person name="Brannstrom I.O."/>
            <person name="Guillou S."/>
            <person name="Cros-Aarteil S."/>
            <person name="Calhoun S."/>
            <person name="Kuo A."/>
            <person name="Mondo S."/>
            <person name="Pangilinan J."/>
            <person name="Riley R."/>
            <person name="LaButti K."/>
            <person name="Andreopoulos B."/>
            <person name="Lipzen A."/>
            <person name="Chen C."/>
            <person name="Yanf M."/>
            <person name="Daum C."/>
            <person name="Ng V."/>
            <person name="Clum A."/>
            <person name="Steindorff A."/>
            <person name="Ohm R."/>
            <person name="Martin F."/>
            <person name="Silar P."/>
            <person name="Natvig D."/>
            <person name="Lalanne C."/>
            <person name="Gautier V."/>
            <person name="Ament-velasquez S.L."/>
            <person name="Kruys A."/>
            <person name="Hutchinson M.I."/>
            <person name="Powell A.J."/>
            <person name="Barry K."/>
            <person name="Miller A.N."/>
            <person name="Grigoriev I.V."/>
            <person name="Debuchy R."/>
            <person name="Gladieux P."/>
            <person name="Thoren M.H."/>
            <person name="Johannesson H."/>
        </authorList>
    </citation>
    <scope>NUCLEOTIDE SEQUENCE</scope>
    <source>
        <strain evidence="2">CBS 232.78</strain>
    </source>
</reference>
<evidence type="ECO:0000313" key="3">
    <source>
        <dbReference type="Proteomes" id="UP001285441"/>
    </source>
</evidence>
<sequence length="328" mass="36401">MSTNDSEETTYLSLVKACDDFPYGPAANTYYRLYLPDDDQPHGFMTPEVVRKMPWTSDFVVRHDDPRSVTVLVDSSNGKDTAAAINAAFHKLISICIDRDLFHVLCRQHSELSAIVGTRYTSPVAVERFAAGLFGIMSKGAMLIAYTTTTNSKNDDDKTLDKIWVSRRSAHLYTYPGMLDVTVGGGVKAGDSPFDTLIQEAGEEASLPEDLVRKKTKARGVLSHMNTTGPDFKGEKGLVVPDYIYVYDIALPENVVPRPHDDEVEGFICMSVPELQAALLGREFKTDSAAALVLFLMVHGVITPENETDYVEISMRLHRLLPFRTRAE</sequence>
<name>A0AAE0P0J4_9PEZI</name>
<organism evidence="2 3">
    <name type="scientific">Podospora didyma</name>
    <dbReference type="NCBI Taxonomy" id="330526"/>
    <lineage>
        <taxon>Eukaryota</taxon>
        <taxon>Fungi</taxon>
        <taxon>Dikarya</taxon>
        <taxon>Ascomycota</taxon>
        <taxon>Pezizomycotina</taxon>
        <taxon>Sordariomycetes</taxon>
        <taxon>Sordariomycetidae</taxon>
        <taxon>Sordariales</taxon>
        <taxon>Podosporaceae</taxon>
        <taxon>Podospora</taxon>
    </lineage>
</organism>